<evidence type="ECO:0000256" key="1">
    <source>
        <dbReference type="SAM" id="MobiDB-lite"/>
    </source>
</evidence>
<reference evidence="2" key="2">
    <citation type="journal article" date="2015" name="Fish Shellfish Immunol.">
        <title>Early steps in the European eel (Anguilla anguilla)-Vibrio vulnificus interaction in the gills: Role of the RtxA13 toxin.</title>
        <authorList>
            <person name="Callol A."/>
            <person name="Pajuelo D."/>
            <person name="Ebbesson L."/>
            <person name="Teles M."/>
            <person name="MacKenzie S."/>
            <person name="Amaro C."/>
        </authorList>
    </citation>
    <scope>NUCLEOTIDE SEQUENCE</scope>
</reference>
<dbReference type="AlphaFoldDB" id="A0A0E9WFZ0"/>
<proteinExistence type="predicted"/>
<protein>
    <submittedName>
        <fullName evidence="2">Uncharacterized protein</fullName>
    </submittedName>
</protein>
<sequence length="40" mass="4342">MSDFSHLNELRMCQSTQKISRHCSPLGHASEAPGMKASPA</sequence>
<evidence type="ECO:0000313" key="2">
    <source>
        <dbReference type="EMBL" id="JAH88500.1"/>
    </source>
</evidence>
<name>A0A0E9WFZ0_ANGAN</name>
<accession>A0A0E9WFZ0</accession>
<feature type="region of interest" description="Disordered" evidence="1">
    <location>
        <begin position="18"/>
        <end position="40"/>
    </location>
</feature>
<organism evidence="2">
    <name type="scientific">Anguilla anguilla</name>
    <name type="common">European freshwater eel</name>
    <name type="synonym">Muraena anguilla</name>
    <dbReference type="NCBI Taxonomy" id="7936"/>
    <lineage>
        <taxon>Eukaryota</taxon>
        <taxon>Metazoa</taxon>
        <taxon>Chordata</taxon>
        <taxon>Craniata</taxon>
        <taxon>Vertebrata</taxon>
        <taxon>Euteleostomi</taxon>
        <taxon>Actinopterygii</taxon>
        <taxon>Neopterygii</taxon>
        <taxon>Teleostei</taxon>
        <taxon>Anguilliformes</taxon>
        <taxon>Anguillidae</taxon>
        <taxon>Anguilla</taxon>
    </lineage>
</organism>
<dbReference type="EMBL" id="GBXM01020077">
    <property type="protein sequence ID" value="JAH88500.1"/>
    <property type="molecule type" value="Transcribed_RNA"/>
</dbReference>
<reference evidence="2" key="1">
    <citation type="submission" date="2014-11" db="EMBL/GenBank/DDBJ databases">
        <authorList>
            <person name="Amaro Gonzalez C."/>
        </authorList>
    </citation>
    <scope>NUCLEOTIDE SEQUENCE</scope>
</reference>